<keyword evidence="4" id="KW-1185">Reference proteome</keyword>
<dbReference type="AlphaFoldDB" id="A0A8T1VS19"/>
<gene>
    <name evidence="3" type="ORF">PHYPSEUDO_004235</name>
</gene>
<reference evidence="3" key="1">
    <citation type="submission" date="2021-02" db="EMBL/GenBank/DDBJ databases">
        <authorList>
            <person name="Palmer J.M."/>
        </authorList>
    </citation>
    <scope>NUCLEOTIDE SEQUENCE</scope>
    <source>
        <strain evidence="3">SCRP734</strain>
    </source>
</reference>
<protein>
    <recommendedName>
        <fullName evidence="5">RxLR effector protein</fullName>
    </recommendedName>
</protein>
<feature type="region of interest" description="Disordered" evidence="1">
    <location>
        <begin position="164"/>
        <end position="185"/>
    </location>
</feature>
<proteinExistence type="predicted"/>
<keyword evidence="2" id="KW-0732">Signal</keyword>
<evidence type="ECO:0000256" key="2">
    <source>
        <dbReference type="SAM" id="SignalP"/>
    </source>
</evidence>
<comment type="caution">
    <text evidence="3">The sequence shown here is derived from an EMBL/GenBank/DDBJ whole genome shotgun (WGS) entry which is preliminary data.</text>
</comment>
<sequence length="185" mass="19257">MRFAVFLALLVATFVACASSFASAETFEEGFAIFDDEEDNVGRRLRGEVAVNKDNVAKISGGFLTKLKENAVLTKATKMAMAAKGDEAATRNAIKLAAGAREGAKMSDETMAKLSSMIAQTAKKNPKSWPRLRIFAKATLGAGVGALALYGAYKLMFDKSSTSAATTTTSGTTTIGSTTSGSSSA</sequence>
<evidence type="ECO:0008006" key="5">
    <source>
        <dbReference type="Google" id="ProtNLM"/>
    </source>
</evidence>
<evidence type="ECO:0000313" key="4">
    <source>
        <dbReference type="Proteomes" id="UP000694044"/>
    </source>
</evidence>
<dbReference type="PROSITE" id="PS51257">
    <property type="entry name" value="PROKAR_LIPOPROTEIN"/>
    <property type="match status" value="1"/>
</dbReference>
<accession>A0A8T1VS19</accession>
<dbReference type="OrthoDB" id="116496at2759"/>
<evidence type="ECO:0000313" key="3">
    <source>
        <dbReference type="EMBL" id="KAG7382939.1"/>
    </source>
</evidence>
<organism evidence="3 4">
    <name type="scientific">Phytophthora pseudosyringae</name>
    <dbReference type="NCBI Taxonomy" id="221518"/>
    <lineage>
        <taxon>Eukaryota</taxon>
        <taxon>Sar</taxon>
        <taxon>Stramenopiles</taxon>
        <taxon>Oomycota</taxon>
        <taxon>Peronosporomycetes</taxon>
        <taxon>Peronosporales</taxon>
        <taxon>Peronosporaceae</taxon>
        <taxon>Phytophthora</taxon>
    </lineage>
</organism>
<feature type="chain" id="PRO_5035858723" description="RxLR effector protein" evidence="2">
    <location>
        <begin position="25"/>
        <end position="185"/>
    </location>
</feature>
<evidence type="ECO:0000256" key="1">
    <source>
        <dbReference type="SAM" id="MobiDB-lite"/>
    </source>
</evidence>
<dbReference type="Proteomes" id="UP000694044">
    <property type="component" value="Unassembled WGS sequence"/>
</dbReference>
<dbReference type="EMBL" id="JAGDFM010000192">
    <property type="protein sequence ID" value="KAG7382939.1"/>
    <property type="molecule type" value="Genomic_DNA"/>
</dbReference>
<name>A0A8T1VS19_9STRA</name>
<feature type="signal peptide" evidence="2">
    <location>
        <begin position="1"/>
        <end position="24"/>
    </location>
</feature>